<dbReference type="GO" id="GO:0016787">
    <property type="term" value="F:hydrolase activity"/>
    <property type="evidence" value="ECO:0007669"/>
    <property type="project" value="InterPro"/>
</dbReference>
<dbReference type="EMBL" id="JAAAHW010009844">
    <property type="protein sequence ID" value="KAF9935741.1"/>
    <property type="molecule type" value="Genomic_DNA"/>
</dbReference>
<dbReference type="PANTHER" id="PTHR21240:SF28">
    <property type="entry name" value="ISO-OROTATE DECARBOXYLASE (EUROFUNG)"/>
    <property type="match status" value="1"/>
</dbReference>
<protein>
    <recommendedName>
        <fullName evidence="4">Amidohydrolase-related domain-containing protein</fullName>
    </recommendedName>
</protein>
<keyword evidence="2 3" id="KW-0456">Lyase</keyword>
<proteinExistence type="inferred from homology"/>
<dbReference type="OrthoDB" id="432010at2759"/>
<gene>
    <name evidence="5" type="ORF">BGZ65_003089</name>
</gene>
<evidence type="ECO:0000256" key="3">
    <source>
        <dbReference type="RuleBase" id="RU366045"/>
    </source>
</evidence>
<evidence type="ECO:0000313" key="5">
    <source>
        <dbReference type="EMBL" id="KAF9935741.1"/>
    </source>
</evidence>
<dbReference type="InterPro" id="IPR032466">
    <property type="entry name" value="Metal_Hydrolase"/>
</dbReference>
<dbReference type="GO" id="GO:0019748">
    <property type="term" value="P:secondary metabolic process"/>
    <property type="evidence" value="ECO:0007669"/>
    <property type="project" value="TreeGrafter"/>
</dbReference>
<reference evidence="5" key="1">
    <citation type="journal article" date="2020" name="Fungal Divers.">
        <title>Resolving the Mortierellaceae phylogeny through synthesis of multi-gene phylogenetics and phylogenomics.</title>
        <authorList>
            <person name="Vandepol N."/>
            <person name="Liber J."/>
            <person name="Desiro A."/>
            <person name="Na H."/>
            <person name="Kennedy M."/>
            <person name="Barry K."/>
            <person name="Grigoriev I.V."/>
            <person name="Miller A.N."/>
            <person name="O'Donnell K."/>
            <person name="Stajich J.E."/>
            <person name="Bonito G."/>
        </authorList>
    </citation>
    <scope>NUCLEOTIDE SEQUENCE</scope>
    <source>
        <strain evidence="5">MES-2147</strain>
    </source>
</reference>
<dbReference type="Proteomes" id="UP000749646">
    <property type="component" value="Unassembled WGS sequence"/>
</dbReference>
<comment type="similarity">
    <text evidence="3">Belongs to the metallo-dependent hydrolases superfamily.</text>
</comment>
<dbReference type="AlphaFoldDB" id="A0A9P6LS13"/>
<dbReference type="InterPro" id="IPR006680">
    <property type="entry name" value="Amidohydro-rel"/>
</dbReference>
<dbReference type="Pfam" id="PF04909">
    <property type="entry name" value="Amidohydro_2"/>
    <property type="match status" value="1"/>
</dbReference>
<dbReference type="InterPro" id="IPR032465">
    <property type="entry name" value="ACMSD"/>
</dbReference>
<dbReference type="SUPFAM" id="SSF51556">
    <property type="entry name" value="Metallo-dependent hydrolases"/>
    <property type="match status" value="1"/>
</dbReference>
<evidence type="ECO:0000256" key="1">
    <source>
        <dbReference type="ARBA" id="ARBA00022793"/>
    </source>
</evidence>
<dbReference type="PANTHER" id="PTHR21240">
    <property type="entry name" value="2-AMINO-3-CARBOXYLMUCONATE-6-SEMIALDEHYDE DECARBOXYLASE"/>
    <property type="match status" value="1"/>
</dbReference>
<evidence type="ECO:0000259" key="4">
    <source>
        <dbReference type="Pfam" id="PF04909"/>
    </source>
</evidence>
<dbReference type="GO" id="GO:0016831">
    <property type="term" value="F:carboxy-lyase activity"/>
    <property type="evidence" value="ECO:0007669"/>
    <property type="project" value="UniProtKB-KW"/>
</dbReference>
<comment type="caution">
    <text evidence="5">The sequence shown here is derived from an EMBL/GenBank/DDBJ whole genome shotgun (WGS) entry which is preliminary data.</text>
</comment>
<dbReference type="GO" id="GO:0005737">
    <property type="term" value="C:cytoplasm"/>
    <property type="evidence" value="ECO:0007669"/>
    <property type="project" value="TreeGrafter"/>
</dbReference>
<name>A0A9P6LS13_9FUNG</name>
<sequence length="412" mass="46251">MCQGSIPECFEFKQGPPELPSGWLCSRFLDLPTESDSGTKVNEYKVSATAPCPVIDAHVHVLLAHWKELRTGLSKSAFIYSLPGRLMDAVWNFFDKFYWPVRYKESYLANRADFLIEQGVHHVVLLVYAHKPGIARDLNKFLSHTVDNMNERYGRTLENDGKQRRRVASGLATVMPGEPGAQEILTEAFSTLNLSGIKMHSHVQCVPANHPTMDEIYETCIRFNKPVLIHAGKEPNSAAYKVDAAKICDVGIVEDVLKKYPTLRICVPHLGMNQYSEFFDLLDRYPNLYLDTTMTLGSFLQSMEDNKSLVQMIRTMLLKHSDRVLYGTDWPNIPYDWCRELANLVSLLDGDGEATKVTPPGPAGTAKGGQRTIEGDIALEKILWRNASRFYGISEVDLGLPTTLQTALVPNL</sequence>
<dbReference type="CDD" id="cd01292">
    <property type="entry name" value="metallo-dependent_hydrolases"/>
    <property type="match status" value="1"/>
</dbReference>
<keyword evidence="1 3" id="KW-0210">Decarboxylase</keyword>
<evidence type="ECO:0000256" key="2">
    <source>
        <dbReference type="ARBA" id="ARBA00023239"/>
    </source>
</evidence>
<organism evidence="5 6">
    <name type="scientific">Modicella reniformis</name>
    <dbReference type="NCBI Taxonomy" id="1440133"/>
    <lineage>
        <taxon>Eukaryota</taxon>
        <taxon>Fungi</taxon>
        <taxon>Fungi incertae sedis</taxon>
        <taxon>Mucoromycota</taxon>
        <taxon>Mortierellomycotina</taxon>
        <taxon>Mortierellomycetes</taxon>
        <taxon>Mortierellales</taxon>
        <taxon>Mortierellaceae</taxon>
        <taxon>Modicella</taxon>
    </lineage>
</organism>
<keyword evidence="6" id="KW-1185">Reference proteome</keyword>
<feature type="domain" description="Amidohydrolase-related" evidence="4">
    <location>
        <begin position="55"/>
        <end position="393"/>
    </location>
</feature>
<evidence type="ECO:0000313" key="6">
    <source>
        <dbReference type="Proteomes" id="UP000749646"/>
    </source>
</evidence>
<dbReference type="Gene3D" id="3.20.20.140">
    <property type="entry name" value="Metal-dependent hydrolases"/>
    <property type="match status" value="1"/>
</dbReference>
<accession>A0A9P6LS13</accession>